<sequence length="83" mass="9289">MYATAVCPYCVRAEQLLRSKGVADIEKIRIDLDPAQRDHMMQLTGRRTVPQIFIGDYHVGGCDDLYALDRAGKLDPLLRGEPA</sequence>
<evidence type="ECO:0000256" key="1">
    <source>
        <dbReference type="ARBA" id="ARBA00007787"/>
    </source>
</evidence>
<keyword evidence="6" id="KW-0963">Cytoplasm</keyword>
<protein>
    <recommendedName>
        <fullName evidence="6">Glutaredoxin</fullName>
    </recommendedName>
</protein>
<dbReference type="InterPro" id="IPR014025">
    <property type="entry name" value="Glutaredoxin_subgr"/>
</dbReference>
<dbReference type="AlphaFoldDB" id="A0A235EY93"/>
<evidence type="ECO:0000313" key="9">
    <source>
        <dbReference type="Proteomes" id="UP000215181"/>
    </source>
</evidence>
<dbReference type="PANTHER" id="PTHR45694:SF18">
    <property type="entry name" value="GLUTAREDOXIN-1-RELATED"/>
    <property type="match status" value="1"/>
</dbReference>
<evidence type="ECO:0000313" key="8">
    <source>
        <dbReference type="EMBL" id="OYD54018.1"/>
    </source>
</evidence>
<dbReference type="GO" id="GO:0005737">
    <property type="term" value="C:cytoplasm"/>
    <property type="evidence" value="ECO:0007669"/>
    <property type="project" value="TreeGrafter"/>
</dbReference>
<evidence type="ECO:0000256" key="5">
    <source>
        <dbReference type="ARBA" id="ARBA00023284"/>
    </source>
</evidence>
<keyword evidence="3 6" id="KW-0249">Electron transport</keyword>
<dbReference type="PROSITE" id="PS51354">
    <property type="entry name" value="GLUTAREDOXIN_2"/>
    <property type="match status" value="1"/>
</dbReference>
<evidence type="ECO:0000259" key="7">
    <source>
        <dbReference type="Pfam" id="PF00462"/>
    </source>
</evidence>
<dbReference type="InterPro" id="IPR011767">
    <property type="entry name" value="GLR_AS"/>
</dbReference>
<comment type="function">
    <text evidence="6">Has a glutathione-disulfide oxidoreductase activity in the presence of NADPH and glutathione reductase. Reduces low molecular weight disulfides and proteins.</text>
</comment>
<comment type="similarity">
    <text evidence="1 6">Belongs to the glutaredoxin family.</text>
</comment>
<keyword evidence="5 6" id="KW-0676">Redox-active center</keyword>
<feature type="domain" description="Glutaredoxin" evidence="7">
    <location>
        <begin position="1"/>
        <end position="59"/>
    </location>
</feature>
<accession>A0A235EY93</accession>
<comment type="caution">
    <text evidence="8">The sequence shown here is derived from an EMBL/GenBank/DDBJ whole genome shotgun (WGS) entry which is preliminary data.</text>
</comment>
<keyword evidence="2 6" id="KW-0813">Transport</keyword>
<evidence type="ECO:0000256" key="6">
    <source>
        <dbReference type="RuleBase" id="RU364065"/>
    </source>
</evidence>
<dbReference type="Proteomes" id="UP000215181">
    <property type="component" value="Unassembled WGS sequence"/>
</dbReference>
<proteinExistence type="inferred from homology"/>
<dbReference type="OrthoDB" id="9814618at2"/>
<dbReference type="NCBIfam" id="TIGR02181">
    <property type="entry name" value="GRX_bact"/>
    <property type="match status" value="1"/>
</dbReference>
<dbReference type="GO" id="GO:0045454">
    <property type="term" value="P:cell redox homeostasis"/>
    <property type="evidence" value="ECO:0007669"/>
    <property type="project" value="InterPro"/>
</dbReference>
<dbReference type="InterPro" id="IPR002109">
    <property type="entry name" value="Glutaredoxin"/>
</dbReference>
<dbReference type="Pfam" id="PF00462">
    <property type="entry name" value="Glutaredoxin"/>
    <property type="match status" value="1"/>
</dbReference>
<name>A0A235EY93_9RHOO</name>
<dbReference type="EMBL" id="NOIH01000010">
    <property type="protein sequence ID" value="OYD54018.1"/>
    <property type="molecule type" value="Genomic_DNA"/>
</dbReference>
<keyword evidence="4" id="KW-1015">Disulfide bond</keyword>
<reference evidence="8 9" key="1">
    <citation type="submission" date="2017-07" db="EMBL/GenBank/DDBJ databases">
        <title>Thauera sp. KNDSS-Mac4 genome sequence and assembly.</title>
        <authorList>
            <person name="Mayilraj S."/>
        </authorList>
    </citation>
    <scope>NUCLEOTIDE SEQUENCE [LARGE SCALE GENOMIC DNA]</scope>
    <source>
        <strain evidence="8 9">KNDSS-Mac4</strain>
    </source>
</reference>
<dbReference type="Gene3D" id="3.40.30.10">
    <property type="entry name" value="Glutaredoxin"/>
    <property type="match status" value="1"/>
</dbReference>
<keyword evidence="9" id="KW-1185">Reference proteome</keyword>
<dbReference type="PRINTS" id="PR00160">
    <property type="entry name" value="GLUTAREDOXIN"/>
</dbReference>
<dbReference type="GO" id="GO:0034599">
    <property type="term" value="P:cellular response to oxidative stress"/>
    <property type="evidence" value="ECO:0007669"/>
    <property type="project" value="TreeGrafter"/>
</dbReference>
<dbReference type="CDD" id="cd03418">
    <property type="entry name" value="GRX_GRXb_1_3_like"/>
    <property type="match status" value="1"/>
</dbReference>
<dbReference type="PANTHER" id="PTHR45694">
    <property type="entry name" value="GLUTAREDOXIN 2"/>
    <property type="match status" value="1"/>
</dbReference>
<evidence type="ECO:0000256" key="3">
    <source>
        <dbReference type="ARBA" id="ARBA00022982"/>
    </source>
</evidence>
<evidence type="ECO:0000256" key="2">
    <source>
        <dbReference type="ARBA" id="ARBA00022448"/>
    </source>
</evidence>
<evidence type="ECO:0000256" key="4">
    <source>
        <dbReference type="ARBA" id="ARBA00023157"/>
    </source>
</evidence>
<dbReference type="GO" id="GO:0015038">
    <property type="term" value="F:glutathione disulfide oxidoreductase activity"/>
    <property type="evidence" value="ECO:0007669"/>
    <property type="project" value="UniProtKB-UniRule"/>
</dbReference>
<dbReference type="SUPFAM" id="SSF52833">
    <property type="entry name" value="Thioredoxin-like"/>
    <property type="match status" value="1"/>
</dbReference>
<dbReference type="InterPro" id="IPR011900">
    <property type="entry name" value="GRX_bact"/>
</dbReference>
<gene>
    <name evidence="8" type="primary">grxC</name>
    <name evidence="8" type="ORF">CGK74_10480</name>
</gene>
<dbReference type="PROSITE" id="PS00195">
    <property type="entry name" value="GLUTAREDOXIN_1"/>
    <property type="match status" value="1"/>
</dbReference>
<dbReference type="InterPro" id="IPR036249">
    <property type="entry name" value="Thioredoxin-like_sf"/>
</dbReference>
<organism evidence="8 9">
    <name type="scientific">Thauera propionica</name>
    <dbReference type="NCBI Taxonomy" id="2019431"/>
    <lineage>
        <taxon>Bacteria</taxon>
        <taxon>Pseudomonadati</taxon>
        <taxon>Pseudomonadota</taxon>
        <taxon>Betaproteobacteria</taxon>
        <taxon>Rhodocyclales</taxon>
        <taxon>Zoogloeaceae</taxon>
        <taxon>Thauera</taxon>
    </lineage>
</organism>